<keyword evidence="2" id="KW-1185">Reference proteome</keyword>
<reference evidence="1" key="1">
    <citation type="submission" date="2020-04" db="EMBL/GenBank/DDBJ databases">
        <authorList>
            <person name="Alioto T."/>
            <person name="Alioto T."/>
            <person name="Gomez Garrido J."/>
        </authorList>
    </citation>
    <scope>NUCLEOTIDE SEQUENCE</scope>
    <source>
        <strain evidence="1">A484AB</strain>
    </source>
</reference>
<accession>A0A6S7L3T7</accession>
<gene>
    <name evidence="1" type="ORF">PACLA_8A006341</name>
</gene>
<name>A0A6S7L3T7_PARCT</name>
<protein>
    <submittedName>
        <fullName evidence="1">Uncharacterized protein</fullName>
    </submittedName>
</protein>
<organism evidence="1 2">
    <name type="scientific">Paramuricea clavata</name>
    <name type="common">Red gorgonian</name>
    <name type="synonym">Violescent sea-whip</name>
    <dbReference type="NCBI Taxonomy" id="317549"/>
    <lineage>
        <taxon>Eukaryota</taxon>
        <taxon>Metazoa</taxon>
        <taxon>Cnidaria</taxon>
        <taxon>Anthozoa</taxon>
        <taxon>Octocorallia</taxon>
        <taxon>Malacalcyonacea</taxon>
        <taxon>Plexauridae</taxon>
        <taxon>Paramuricea</taxon>
    </lineage>
</organism>
<evidence type="ECO:0000313" key="1">
    <source>
        <dbReference type="EMBL" id="CAB4027119.1"/>
    </source>
</evidence>
<dbReference type="AlphaFoldDB" id="A0A6S7L3T7"/>
<evidence type="ECO:0000313" key="2">
    <source>
        <dbReference type="Proteomes" id="UP001152795"/>
    </source>
</evidence>
<proteinExistence type="predicted"/>
<comment type="caution">
    <text evidence="1">The sequence shown here is derived from an EMBL/GenBank/DDBJ whole genome shotgun (WGS) entry which is preliminary data.</text>
</comment>
<dbReference type="OrthoDB" id="9068259at2759"/>
<sequence length="139" mass="15794">MAEHTPSTSSESNLPLSMSHWNKGASRKEYFANRDASKVYLFYIFPRWKEFKKERNIRSDKDVAEMLLDAYQSQIRLCVSVDTQTEPEAMPTTPFGSIHESDDFLLPVLTSTPGTQAMQAGTSSFPSPSMLLEEQVYFL</sequence>
<dbReference type="EMBL" id="CACRXK020014612">
    <property type="protein sequence ID" value="CAB4027119.1"/>
    <property type="molecule type" value="Genomic_DNA"/>
</dbReference>
<dbReference type="Proteomes" id="UP001152795">
    <property type="component" value="Unassembled WGS sequence"/>
</dbReference>